<reference evidence="4" key="1">
    <citation type="journal article" date="2019" name="Int. J. Syst. Evol. Microbiol.">
        <title>The Global Catalogue of Microorganisms (GCM) 10K type strain sequencing project: providing services to taxonomists for standard genome sequencing and annotation.</title>
        <authorList>
            <consortium name="The Broad Institute Genomics Platform"/>
            <consortium name="The Broad Institute Genome Sequencing Center for Infectious Disease"/>
            <person name="Wu L."/>
            <person name="Ma J."/>
        </authorList>
    </citation>
    <scope>NUCLEOTIDE SEQUENCE [LARGE SCALE GENOMIC DNA]</scope>
    <source>
        <strain evidence="4">CGMCC 4.7319</strain>
    </source>
</reference>
<sequence>MIRHDGGLTLVGPAANVCVGCAETARLAEAPPNAQLKGLTAPAFRPLVAALENHEHDTVIAIRTDLGLVSTHRIRPGTCCAPAAEPHENTKTPNGELRTPNKTAALKDAVVDFRHGPITALYRTGNLPLATVTAELDSHTAGYGRTTSFEQAERVAIFEAIERLNGMRPRRPATHEASFAELGPEALDPERLGLNDFGDTYHPGLRMRWAEGWSYTREKPILVPEQVAYWAAYTPPEQRFVHETSNGCGLGNSLTEAVLHGLFEVAERDAFLMAWYGQTPLTRIKLPADRLLHHLADRLAELGYELLFLNATNDLGIPAVLTLARTTRPGLPQAFFAAGASPDPTKALQSAAVEVAVDVEAFADRARENPENYSRERLLQLFEDPAQVRSMDDHVAVNTLPEARERYANLVSEEPLQALPDQRTHTDLRELLDRYTQDLAAKDLELIAVDQSDPHTVNTLGLHSAKVVVPGTLPMTFGHLHRRTGLPRLNLRAGHPHPFP</sequence>
<feature type="region of interest" description="Disordered" evidence="1">
    <location>
        <begin position="79"/>
        <end position="99"/>
    </location>
</feature>
<organism evidence="3 4">
    <name type="scientific">Lentzea pudingi</name>
    <dbReference type="NCBI Taxonomy" id="1789439"/>
    <lineage>
        <taxon>Bacteria</taxon>
        <taxon>Bacillati</taxon>
        <taxon>Actinomycetota</taxon>
        <taxon>Actinomycetes</taxon>
        <taxon>Pseudonocardiales</taxon>
        <taxon>Pseudonocardiaceae</taxon>
        <taxon>Lentzea</taxon>
    </lineage>
</organism>
<feature type="domain" description="YcaO" evidence="2">
    <location>
        <begin position="142"/>
        <end position="500"/>
    </location>
</feature>
<keyword evidence="4" id="KW-1185">Reference proteome</keyword>
<dbReference type="InterPro" id="IPR003776">
    <property type="entry name" value="YcaO-like_dom"/>
</dbReference>
<proteinExistence type="predicted"/>
<dbReference type="EMBL" id="BMNC01000008">
    <property type="protein sequence ID" value="GGN08463.1"/>
    <property type="molecule type" value="Genomic_DNA"/>
</dbReference>
<dbReference type="Pfam" id="PF02624">
    <property type="entry name" value="YcaO"/>
    <property type="match status" value="1"/>
</dbReference>
<evidence type="ECO:0000313" key="3">
    <source>
        <dbReference type="EMBL" id="GGN08463.1"/>
    </source>
</evidence>
<gene>
    <name evidence="3" type="ORF">GCM10011609_55150</name>
</gene>
<protein>
    <recommendedName>
        <fullName evidence="2">YcaO domain-containing protein</fullName>
    </recommendedName>
</protein>
<evidence type="ECO:0000313" key="4">
    <source>
        <dbReference type="Proteomes" id="UP000597656"/>
    </source>
</evidence>
<dbReference type="RefSeq" id="WP_189157716.1">
    <property type="nucleotide sequence ID" value="NZ_BMNC01000008.1"/>
</dbReference>
<evidence type="ECO:0000256" key="1">
    <source>
        <dbReference type="SAM" id="MobiDB-lite"/>
    </source>
</evidence>
<dbReference type="Proteomes" id="UP000597656">
    <property type="component" value="Unassembled WGS sequence"/>
</dbReference>
<dbReference type="PANTHER" id="PTHR37809:SF1">
    <property type="entry name" value="RIBOSOMAL PROTEIN S12 METHYLTHIOTRANSFERASE ACCESSORY FACTOR YCAO"/>
    <property type="match status" value="1"/>
</dbReference>
<evidence type="ECO:0000259" key="2">
    <source>
        <dbReference type="PROSITE" id="PS51664"/>
    </source>
</evidence>
<dbReference type="InterPro" id="IPR027624">
    <property type="entry name" value="TOMM_cyclo_SagD"/>
</dbReference>
<dbReference type="Gene3D" id="3.30.1330.230">
    <property type="match status" value="1"/>
</dbReference>
<dbReference type="PANTHER" id="PTHR37809">
    <property type="entry name" value="RIBOSOMAL PROTEIN S12 METHYLTHIOTRANSFERASE ACCESSORY FACTOR YCAO"/>
    <property type="match status" value="1"/>
</dbReference>
<comment type="caution">
    <text evidence="3">The sequence shown here is derived from an EMBL/GenBank/DDBJ whole genome shotgun (WGS) entry which is preliminary data.</text>
</comment>
<dbReference type="PROSITE" id="PS51664">
    <property type="entry name" value="YCAO"/>
    <property type="match status" value="1"/>
</dbReference>
<dbReference type="NCBIfam" id="TIGR03604">
    <property type="entry name" value="TOMM_cyclo_SagD"/>
    <property type="match status" value="1"/>
</dbReference>
<name>A0ABQ2IFB0_9PSEU</name>
<accession>A0ABQ2IFB0</accession>